<dbReference type="GO" id="GO:0015275">
    <property type="term" value="F:stretch-activated, monoatomic cation-selective, calcium channel activity"/>
    <property type="evidence" value="ECO:0007669"/>
    <property type="project" value="TreeGrafter"/>
</dbReference>
<keyword evidence="3" id="KW-1133">Transmembrane helix</keyword>
<comment type="similarity">
    <text evidence="6">Belongs to the NALF family.</text>
</comment>
<dbReference type="GO" id="GO:0005886">
    <property type="term" value="C:plasma membrane"/>
    <property type="evidence" value="ECO:0007669"/>
    <property type="project" value="TreeGrafter"/>
</dbReference>
<protein>
    <submittedName>
        <fullName evidence="7">Uncharacterized protein</fullName>
    </submittedName>
</protein>
<name>A0A8J1UCF7_OWEFU</name>
<keyword evidence="4" id="KW-0472">Membrane</keyword>
<keyword evidence="2" id="KW-0812">Transmembrane</keyword>
<organism evidence="7 8">
    <name type="scientific">Owenia fusiformis</name>
    <name type="common">Polychaete worm</name>
    <dbReference type="NCBI Taxonomy" id="6347"/>
    <lineage>
        <taxon>Eukaryota</taxon>
        <taxon>Metazoa</taxon>
        <taxon>Spiralia</taxon>
        <taxon>Lophotrochozoa</taxon>
        <taxon>Annelida</taxon>
        <taxon>Polychaeta</taxon>
        <taxon>Sedentaria</taxon>
        <taxon>Canalipalpata</taxon>
        <taxon>Sabellida</taxon>
        <taxon>Oweniida</taxon>
        <taxon>Oweniidae</taxon>
        <taxon>Owenia</taxon>
    </lineage>
</organism>
<dbReference type="EMBL" id="CAIIXF020000004">
    <property type="protein sequence ID" value="CAH1781327.1"/>
    <property type="molecule type" value="Genomic_DNA"/>
</dbReference>
<keyword evidence="8" id="KW-1185">Reference proteome</keyword>
<evidence type="ECO:0000256" key="6">
    <source>
        <dbReference type="ARBA" id="ARBA00029445"/>
    </source>
</evidence>
<comment type="caution">
    <text evidence="7">The sequence shown here is derived from an EMBL/GenBank/DDBJ whole genome shotgun (WGS) entry which is preliminary data.</text>
</comment>
<evidence type="ECO:0000256" key="2">
    <source>
        <dbReference type="ARBA" id="ARBA00022692"/>
    </source>
</evidence>
<dbReference type="GO" id="GO:0098703">
    <property type="term" value="P:calcium ion import across plasma membrane"/>
    <property type="evidence" value="ECO:0007669"/>
    <property type="project" value="TreeGrafter"/>
</dbReference>
<reference evidence="7" key="1">
    <citation type="submission" date="2022-03" db="EMBL/GenBank/DDBJ databases">
        <authorList>
            <person name="Martin C."/>
        </authorList>
    </citation>
    <scope>NUCLEOTIDE SEQUENCE</scope>
</reference>
<dbReference type="AlphaFoldDB" id="A0A8J1UCF7"/>
<accession>A0A8J1UCF7</accession>
<dbReference type="PANTHER" id="PTHR15819:SF11">
    <property type="entry name" value="MID1, ISOFORM A"/>
    <property type="match status" value="1"/>
</dbReference>
<evidence type="ECO:0000256" key="1">
    <source>
        <dbReference type="ARBA" id="ARBA00004141"/>
    </source>
</evidence>
<evidence type="ECO:0000256" key="4">
    <source>
        <dbReference type="ARBA" id="ARBA00023136"/>
    </source>
</evidence>
<keyword evidence="5" id="KW-0325">Glycoprotein</keyword>
<evidence type="ECO:0000313" key="8">
    <source>
        <dbReference type="Proteomes" id="UP000749559"/>
    </source>
</evidence>
<dbReference type="PANTHER" id="PTHR15819">
    <property type="entry name" value="TRANSMEMBRANE PROTEIN FAM155"/>
    <property type="match status" value="1"/>
</dbReference>
<evidence type="ECO:0000256" key="3">
    <source>
        <dbReference type="ARBA" id="ARBA00022989"/>
    </source>
</evidence>
<sequence length="348" mass="40096">MRIYFKNELSTTSELCILVRQFDKGWRYTSHSLTFIIVLLFTFIFTDILGIHPPVATATGTFGHSNCNSQNCTPWNSSENFYSLINCTESKRSFNYLQQCLVLHEEYFSDVICSLKPIKSGQTQSHRMKRIRSDFLPLPFCTMYNFYSVIGEDCGLEGSKDECQRCLGGLLTKDAAAKRDYIAFIDMFTHYDCSKKNKYSVKWTCDDCKMAYKHWLCSRHIDSIHINNERYVPCDMDHCERVEEACPYLLPTSDGQYAGEPGFLCRDEEILTSSSNDQQKCFKFCYFNDSQTDYGNDNEKNRCLMDPQTSSSSSNHNTESSSRHKLLAHLALVWLICTFLPNMVIGLT</sequence>
<proteinExistence type="inferred from homology"/>
<evidence type="ECO:0000256" key="5">
    <source>
        <dbReference type="ARBA" id="ARBA00023180"/>
    </source>
</evidence>
<gene>
    <name evidence="7" type="ORF">OFUS_LOCUS7917</name>
</gene>
<comment type="subcellular location">
    <subcellularLocation>
        <location evidence="1">Membrane</location>
        <topology evidence="1">Multi-pass membrane protein</topology>
    </subcellularLocation>
</comment>
<dbReference type="Proteomes" id="UP000749559">
    <property type="component" value="Unassembled WGS sequence"/>
</dbReference>
<evidence type="ECO:0000313" key="7">
    <source>
        <dbReference type="EMBL" id="CAH1781327.1"/>
    </source>
</evidence>
<dbReference type="OrthoDB" id="6156760at2759"/>
<dbReference type="InterPro" id="IPR055288">
    <property type="entry name" value="NALCN_aux_factor_1/2"/>
</dbReference>